<gene>
    <name evidence="9" type="ORF">ARMGADRAFT_1161725</name>
</gene>
<dbReference type="Pfam" id="PF00172">
    <property type="entry name" value="Zn_clus"/>
    <property type="match status" value="1"/>
</dbReference>
<keyword evidence="2" id="KW-0479">Metal-binding</keyword>
<dbReference type="InParanoid" id="A0A2H3DW19"/>
<dbReference type="Pfam" id="PF04082">
    <property type="entry name" value="Fungal_trans"/>
    <property type="match status" value="1"/>
</dbReference>
<dbReference type="PROSITE" id="PS50048">
    <property type="entry name" value="ZN2_CY6_FUNGAL_2"/>
    <property type="match status" value="1"/>
</dbReference>
<dbReference type="AlphaFoldDB" id="A0A2H3DW19"/>
<dbReference type="InterPro" id="IPR007219">
    <property type="entry name" value="XnlR_reg_dom"/>
</dbReference>
<keyword evidence="6" id="KW-0539">Nucleus</keyword>
<keyword evidence="4" id="KW-0238">DNA-binding</keyword>
<feature type="compositionally biased region" description="Polar residues" evidence="7">
    <location>
        <begin position="105"/>
        <end position="117"/>
    </location>
</feature>
<dbReference type="STRING" id="47427.A0A2H3DW19"/>
<dbReference type="Gene3D" id="4.10.240.10">
    <property type="entry name" value="Zn(2)-C6 fungal-type DNA-binding domain"/>
    <property type="match status" value="1"/>
</dbReference>
<evidence type="ECO:0000259" key="8">
    <source>
        <dbReference type="PROSITE" id="PS50048"/>
    </source>
</evidence>
<dbReference type="PANTHER" id="PTHR31845">
    <property type="entry name" value="FINGER DOMAIN PROTEIN, PUTATIVE-RELATED"/>
    <property type="match status" value="1"/>
</dbReference>
<reference evidence="10" key="1">
    <citation type="journal article" date="2017" name="Nat. Ecol. Evol.">
        <title>Genome expansion and lineage-specific genetic innovations in the forest pathogenic fungi Armillaria.</title>
        <authorList>
            <person name="Sipos G."/>
            <person name="Prasanna A.N."/>
            <person name="Walter M.C."/>
            <person name="O'Connor E."/>
            <person name="Balint B."/>
            <person name="Krizsan K."/>
            <person name="Kiss B."/>
            <person name="Hess J."/>
            <person name="Varga T."/>
            <person name="Slot J."/>
            <person name="Riley R."/>
            <person name="Boka B."/>
            <person name="Rigling D."/>
            <person name="Barry K."/>
            <person name="Lee J."/>
            <person name="Mihaltcheva S."/>
            <person name="LaButti K."/>
            <person name="Lipzen A."/>
            <person name="Waldron R."/>
            <person name="Moloney N.M."/>
            <person name="Sperisen C."/>
            <person name="Kredics L."/>
            <person name="Vagvoelgyi C."/>
            <person name="Patrignani A."/>
            <person name="Fitzpatrick D."/>
            <person name="Nagy I."/>
            <person name="Doyle S."/>
            <person name="Anderson J.B."/>
            <person name="Grigoriev I.V."/>
            <person name="Gueldener U."/>
            <person name="Muensterkoetter M."/>
            <person name="Nagy L.G."/>
        </authorList>
    </citation>
    <scope>NUCLEOTIDE SEQUENCE [LARGE SCALE GENOMIC DNA]</scope>
    <source>
        <strain evidence="10">Ar21-2</strain>
    </source>
</reference>
<dbReference type="InterPro" id="IPR036864">
    <property type="entry name" value="Zn2-C6_fun-type_DNA-bd_sf"/>
</dbReference>
<proteinExistence type="predicted"/>
<dbReference type="GO" id="GO:0006351">
    <property type="term" value="P:DNA-templated transcription"/>
    <property type="evidence" value="ECO:0007669"/>
    <property type="project" value="InterPro"/>
</dbReference>
<organism evidence="9 10">
    <name type="scientific">Armillaria gallica</name>
    <name type="common">Bulbous honey fungus</name>
    <name type="synonym">Armillaria bulbosa</name>
    <dbReference type="NCBI Taxonomy" id="47427"/>
    <lineage>
        <taxon>Eukaryota</taxon>
        <taxon>Fungi</taxon>
        <taxon>Dikarya</taxon>
        <taxon>Basidiomycota</taxon>
        <taxon>Agaricomycotina</taxon>
        <taxon>Agaricomycetes</taxon>
        <taxon>Agaricomycetidae</taxon>
        <taxon>Agaricales</taxon>
        <taxon>Marasmiineae</taxon>
        <taxon>Physalacriaceae</taxon>
        <taxon>Armillaria</taxon>
    </lineage>
</organism>
<dbReference type="OMA" id="IANESYF"/>
<evidence type="ECO:0000256" key="7">
    <source>
        <dbReference type="SAM" id="MobiDB-lite"/>
    </source>
</evidence>
<comment type="subcellular location">
    <subcellularLocation>
        <location evidence="1">Nucleus</location>
    </subcellularLocation>
</comment>
<name>A0A2H3DW19_ARMGA</name>
<feature type="domain" description="Zn(2)-C6 fungal-type" evidence="8">
    <location>
        <begin position="173"/>
        <end position="205"/>
    </location>
</feature>
<dbReference type="GO" id="GO:0000976">
    <property type="term" value="F:transcription cis-regulatory region binding"/>
    <property type="evidence" value="ECO:0007669"/>
    <property type="project" value="TreeGrafter"/>
</dbReference>
<dbReference type="InterPro" id="IPR051089">
    <property type="entry name" value="prtT"/>
</dbReference>
<evidence type="ECO:0000256" key="1">
    <source>
        <dbReference type="ARBA" id="ARBA00004123"/>
    </source>
</evidence>
<dbReference type="SMART" id="SM00066">
    <property type="entry name" value="GAL4"/>
    <property type="match status" value="1"/>
</dbReference>
<dbReference type="SUPFAM" id="SSF57701">
    <property type="entry name" value="Zn2/Cys6 DNA-binding domain"/>
    <property type="match status" value="1"/>
</dbReference>
<keyword evidence="5" id="KW-0804">Transcription</keyword>
<dbReference type="Proteomes" id="UP000217790">
    <property type="component" value="Unassembled WGS sequence"/>
</dbReference>
<dbReference type="PROSITE" id="PS00463">
    <property type="entry name" value="ZN2_CY6_FUNGAL_1"/>
    <property type="match status" value="1"/>
</dbReference>
<feature type="compositionally biased region" description="Basic and acidic residues" evidence="7">
    <location>
        <begin position="287"/>
        <end position="319"/>
    </location>
</feature>
<dbReference type="GO" id="GO:0005634">
    <property type="term" value="C:nucleus"/>
    <property type="evidence" value="ECO:0007669"/>
    <property type="project" value="UniProtKB-SubCell"/>
</dbReference>
<evidence type="ECO:0000256" key="3">
    <source>
        <dbReference type="ARBA" id="ARBA00023015"/>
    </source>
</evidence>
<dbReference type="GO" id="GO:0008270">
    <property type="term" value="F:zinc ion binding"/>
    <property type="evidence" value="ECO:0007669"/>
    <property type="project" value="InterPro"/>
</dbReference>
<keyword evidence="3" id="KW-0805">Transcription regulation</keyword>
<evidence type="ECO:0000313" key="9">
    <source>
        <dbReference type="EMBL" id="PBK98250.1"/>
    </source>
</evidence>
<dbReference type="SMART" id="SM00906">
    <property type="entry name" value="Fungal_trans"/>
    <property type="match status" value="1"/>
</dbReference>
<evidence type="ECO:0000256" key="2">
    <source>
        <dbReference type="ARBA" id="ARBA00022723"/>
    </source>
</evidence>
<dbReference type="CDD" id="cd12148">
    <property type="entry name" value="fungal_TF_MHR"/>
    <property type="match status" value="1"/>
</dbReference>
<dbReference type="EMBL" id="KZ293648">
    <property type="protein sequence ID" value="PBK98250.1"/>
    <property type="molecule type" value="Genomic_DNA"/>
</dbReference>
<evidence type="ECO:0000256" key="5">
    <source>
        <dbReference type="ARBA" id="ARBA00023163"/>
    </source>
</evidence>
<dbReference type="PANTHER" id="PTHR31845:SF19">
    <property type="entry name" value="TRANSCRIPTION FACTOR DOMAIN-CONTAINING PROTEIN"/>
    <property type="match status" value="1"/>
</dbReference>
<dbReference type="InterPro" id="IPR001138">
    <property type="entry name" value="Zn2Cys6_DnaBD"/>
</dbReference>
<feature type="region of interest" description="Disordered" evidence="7">
    <location>
        <begin position="132"/>
        <end position="168"/>
    </location>
</feature>
<evidence type="ECO:0000256" key="4">
    <source>
        <dbReference type="ARBA" id="ARBA00023125"/>
    </source>
</evidence>
<sequence length="913" mass="104346">MTQIPIFLSVLSEAFIHLIQLNREAPKSVITSASSPGEETLRRKPQVDIVAVTMTGPTSSFYYAHSELLQPPHDAYGLWYQQSINIYDNGPQWQPTQQDHDQLPREQQQQDSYNNHDQLPVHVRYQNYLPTVSSAKQPQKPTLDKKKRPTVKNGEDESNNSDDDVVRRRPGGACIQCKKIKMKCDFPPDEKACKRCKPKGYKCVVEAPKPKVYKRDRLLAEIRLKDAVIESLLKQLYNPYLATPHPIDEYLKSISPLDANNPNVVAWLDRLNSRKRISAGSSFSLVRGEKEQRDPLTHGDWEVQEHEQTSSSREETKKECKNVQCDVASEARKGSSEQGFNIGYAKELDPPDILVLGLVTLEDAERLFDIFYTYINPFISILDPILLTPKSTLARCPVLFTVICAIASRYHPPKSSIYPIAMRFAKHSAANALVQDEMKSVELCQAYILMSIYAVPERSWDRDLSWLYTGVAISMATDLRLYRSPSTESANETQEREALNRVRVWLLCFNFDQATAVQFGRPWIMKEDTIILHSEEWYKKSQYNLDYDVHLCAHNSLLRIVARFHNEVYSDKSRLSGSERVDLRSVTTRYDLEIEVYKEEWKRKFAAGGAHRGTVLRCSQLRFYVYYYKLVMFSFGFHQAFHTGVEAWYDYFFSKCLEYAKSVIRYMNEELASSGFMRYAPDRHFMCVAFASVFLFKLLRPEFSSLLDKADEDESVNLIMTLIDKFSSSDIAVDDRHTPKLYARFLATLLSKYRHNGPQGMVSRNLHTVSPRNIDVTGNIVGEKNGDGGEYQESLALQDKGGYDSAGYQRPESQIPTYTPQTTQSADIRPIEFANGTEFFHFTYGSEIINGSSEAESQRAMEDDVLASMQVLNDPEWLRGIVMPGFTWFGTNPSEHGQYTTHAGPATGHIITQ</sequence>
<feature type="region of interest" description="Disordered" evidence="7">
    <location>
        <begin position="286"/>
        <end position="319"/>
    </location>
</feature>
<feature type="region of interest" description="Disordered" evidence="7">
    <location>
        <begin position="90"/>
        <end position="117"/>
    </location>
</feature>
<dbReference type="OrthoDB" id="39175at2759"/>
<accession>A0A2H3DW19</accession>
<protein>
    <recommendedName>
        <fullName evidence="8">Zn(2)-C6 fungal-type domain-containing protein</fullName>
    </recommendedName>
</protein>
<dbReference type="GO" id="GO:0000981">
    <property type="term" value="F:DNA-binding transcription factor activity, RNA polymerase II-specific"/>
    <property type="evidence" value="ECO:0007669"/>
    <property type="project" value="InterPro"/>
</dbReference>
<evidence type="ECO:0000313" key="10">
    <source>
        <dbReference type="Proteomes" id="UP000217790"/>
    </source>
</evidence>
<evidence type="ECO:0000256" key="6">
    <source>
        <dbReference type="ARBA" id="ARBA00023242"/>
    </source>
</evidence>
<dbReference type="CDD" id="cd00067">
    <property type="entry name" value="GAL4"/>
    <property type="match status" value="1"/>
</dbReference>
<keyword evidence="10" id="KW-1185">Reference proteome</keyword>